<keyword evidence="2" id="KW-0456">Lyase</keyword>
<reference evidence="4 5" key="1">
    <citation type="submission" date="2016-10" db="EMBL/GenBank/DDBJ databases">
        <title>Complete Genome Sequence of Peptococcaceae strain DCMF.</title>
        <authorList>
            <person name="Edwards R.J."/>
            <person name="Holland S.I."/>
            <person name="Deshpande N.P."/>
            <person name="Wong Y.K."/>
            <person name="Ertan H."/>
            <person name="Manefield M."/>
            <person name="Russell T.L."/>
            <person name="Lee M.J."/>
        </authorList>
    </citation>
    <scope>NUCLEOTIDE SEQUENCE [LARGE SCALE GENOMIC DNA]</scope>
    <source>
        <strain evidence="4 5">DCMF</strain>
    </source>
</reference>
<evidence type="ECO:0000256" key="1">
    <source>
        <dbReference type="ARBA" id="ARBA00022793"/>
    </source>
</evidence>
<keyword evidence="4" id="KW-0670">Pyruvate</keyword>
<dbReference type="InterPro" id="IPR029061">
    <property type="entry name" value="THDP-binding"/>
</dbReference>
<dbReference type="InterPro" id="IPR012001">
    <property type="entry name" value="Thiamin_PyroP_enz_TPP-bd_dom"/>
</dbReference>
<sequence length="166" mass="18129">MREEVVELVVDSVKKAGIKTIVSLPESKFKELYPVLAADKDFNYIMVTNEGEGVSIAAGAWLAGKKAVMIMENAGLRVATEPLARLGLSHGIPVMMIMCYTGDIGERNWWGIPHGITMEPLLQAMRIPYIVVRKTEDVADAIVRAAKHINVSLYHVAVILTGDVVA</sequence>
<dbReference type="GO" id="GO:0016831">
    <property type="term" value="F:carboxy-lyase activity"/>
    <property type="evidence" value="ECO:0007669"/>
    <property type="project" value="UniProtKB-KW"/>
</dbReference>
<evidence type="ECO:0000313" key="4">
    <source>
        <dbReference type="EMBL" id="ATW26468.1"/>
    </source>
</evidence>
<dbReference type="KEGG" id="fwa:DCMF_18475"/>
<dbReference type="GO" id="GO:0030976">
    <property type="term" value="F:thiamine pyrophosphate binding"/>
    <property type="evidence" value="ECO:0007669"/>
    <property type="project" value="InterPro"/>
</dbReference>
<dbReference type="Gene3D" id="3.40.50.970">
    <property type="match status" value="1"/>
</dbReference>
<dbReference type="PANTHER" id="PTHR42818:SF1">
    <property type="entry name" value="SULFOPYRUVATE DECARBOXYLASE"/>
    <property type="match status" value="1"/>
</dbReference>
<keyword evidence="5" id="KW-1185">Reference proteome</keyword>
<evidence type="ECO:0000256" key="2">
    <source>
        <dbReference type="ARBA" id="ARBA00023239"/>
    </source>
</evidence>
<dbReference type="RefSeq" id="WP_148135782.1">
    <property type="nucleotide sequence ID" value="NZ_CP017634.1"/>
</dbReference>
<feature type="domain" description="Thiamine pyrophosphate enzyme N-terminal TPP-binding" evidence="3">
    <location>
        <begin position="5"/>
        <end position="97"/>
    </location>
</feature>
<dbReference type="Proteomes" id="UP000323521">
    <property type="component" value="Chromosome"/>
</dbReference>
<dbReference type="PANTHER" id="PTHR42818">
    <property type="entry name" value="SULFOPYRUVATE DECARBOXYLASE SUBUNIT ALPHA"/>
    <property type="match status" value="1"/>
</dbReference>
<organism evidence="4 5">
    <name type="scientific">Formimonas warabiya</name>
    <dbReference type="NCBI Taxonomy" id="1761012"/>
    <lineage>
        <taxon>Bacteria</taxon>
        <taxon>Bacillati</taxon>
        <taxon>Bacillota</taxon>
        <taxon>Clostridia</taxon>
        <taxon>Eubacteriales</taxon>
        <taxon>Peptococcaceae</taxon>
        <taxon>Candidatus Formimonas</taxon>
    </lineage>
</organism>
<dbReference type="OrthoDB" id="9785953at2"/>
<dbReference type="SUPFAM" id="SSF52518">
    <property type="entry name" value="Thiamin diphosphate-binding fold (THDP-binding)"/>
    <property type="match status" value="1"/>
</dbReference>
<dbReference type="CDD" id="cd07035">
    <property type="entry name" value="TPP_PYR_POX_like"/>
    <property type="match status" value="1"/>
</dbReference>
<evidence type="ECO:0000259" key="3">
    <source>
        <dbReference type="Pfam" id="PF02776"/>
    </source>
</evidence>
<protein>
    <submittedName>
        <fullName evidence="4">Sulfopyruvate decarboxylase</fullName>
    </submittedName>
</protein>
<accession>A0A3G1KVF8</accession>
<dbReference type="Pfam" id="PF02776">
    <property type="entry name" value="TPP_enzyme_N"/>
    <property type="match status" value="1"/>
</dbReference>
<dbReference type="EMBL" id="CP017634">
    <property type="protein sequence ID" value="ATW26468.1"/>
    <property type="molecule type" value="Genomic_DNA"/>
</dbReference>
<dbReference type="InterPro" id="IPR051818">
    <property type="entry name" value="TPP_dependent_decarboxylase"/>
</dbReference>
<evidence type="ECO:0000313" key="5">
    <source>
        <dbReference type="Proteomes" id="UP000323521"/>
    </source>
</evidence>
<name>A0A3G1KVF8_FORW1</name>
<gene>
    <name evidence="4" type="ORF">DCMF_18475</name>
</gene>
<proteinExistence type="predicted"/>
<keyword evidence="1" id="KW-0210">Decarboxylase</keyword>
<dbReference type="AlphaFoldDB" id="A0A3G1KVF8"/>